<keyword evidence="2" id="KW-1133">Transmembrane helix</keyword>
<dbReference type="InterPro" id="IPR032710">
    <property type="entry name" value="NTF2-like_dom_sf"/>
</dbReference>
<dbReference type="EMBL" id="FRFE01000008">
    <property type="protein sequence ID" value="SHO47923.1"/>
    <property type="molecule type" value="Genomic_DNA"/>
</dbReference>
<evidence type="ECO:0000259" key="3">
    <source>
        <dbReference type="SMART" id="SM00978"/>
    </source>
</evidence>
<dbReference type="PANTHER" id="PTHR41542:SF1">
    <property type="entry name" value="BLL5807 PROTEIN"/>
    <property type="match status" value="1"/>
</dbReference>
<dbReference type="Pfam" id="PF04280">
    <property type="entry name" value="Tim44"/>
    <property type="match status" value="1"/>
</dbReference>
<keyword evidence="2" id="KW-0472">Membrane</keyword>
<dbReference type="STRING" id="1121416.SAMN02745220_02050"/>
<dbReference type="PANTHER" id="PTHR41542">
    <property type="entry name" value="BLL5807 PROTEIN"/>
    <property type="match status" value="1"/>
</dbReference>
<name>A0A1M7Y5Z9_9BACT</name>
<dbReference type="SUPFAM" id="SSF54427">
    <property type="entry name" value="NTF2-like"/>
    <property type="match status" value="1"/>
</dbReference>
<organism evidence="4 5">
    <name type="scientific">Desulfopila aestuarii DSM 18488</name>
    <dbReference type="NCBI Taxonomy" id="1121416"/>
    <lineage>
        <taxon>Bacteria</taxon>
        <taxon>Pseudomonadati</taxon>
        <taxon>Thermodesulfobacteriota</taxon>
        <taxon>Desulfobulbia</taxon>
        <taxon>Desulfobulbales</taxon>
        <taxon>Desulfocapsaceae</taxon>
        <taxon>Desulfopila</taxon>
    </lineage>
</organism>
<dbReference type="InterPro" id="IPR007379">
    <property type="entry name" value="Tim44-like_dom"/>
</dbReference>
<dbReference type="Gene3D" id="3.10.450.240">
    <property type="match status" value="1"/>
</dbReference>
<dbReference type="AlphaFoldDB" id="A0A1M7Y5Z9"/>
<feature type="compositionally biased region" description="Polar residues" evidence="1">
    <location>
        <begin position="50"/>
        <end position="62"/>
    </location>
</feature>
<gene>
    <name evidence="4" type="ORF">SAMN02745220_02050</name>
</gene>
<dbReference type="RefSeq" id="WP_073613407.1">
    <property type="nucleotide sequence ID" value="NZ_FRFE01000008.1"/>
</dbReference>
<sequence>MNLYRKITPVLLILIALLFSGATVLTYSADARSMGGGKSFRSTPYKAPAQKSTPYKSTPSQQSGSFGRGLAGGLLGGALGGMLFGSMFGMGGSGMGILPLLLLGGVGYYLYRKFTQGARSGYSQQGGQFGGFPGQSPGPRPMNTDVMRDVPPPPPGSPMSVEEGFAEIRHNDPGFDPAYFKEIASDVFFQVQAGWMRRDLDSYRHLLGDQLAEEYAGHFDDMRKRGVINKLESIAIRGVEISDAGSTGTEDFVTVRFTANLLDYTVSDTTGELVEGSMTTPVKFAEEWTWARPLRTDDWKLEGIKVVNG</sequence>
<proteinExistence type="predicted"/>
<dbReference type="SMART" id="SM00978">
    <property type="entry name" value="Tim44"/>
    <property type="match status" value="1"/>
</dbReference>
<feature type="region of interest" description="Disordered" evidence="1">
    <location>
        <begin position="34"/>
        <end position="64"/>
    </location>
</feature>
<evidence type="ECO:0000256" key="1">
    <source>
        <dbReference type="SAM" id="MobiDB-lite"/>
    </source>
</evidence>
<feature type="domain" description="Tim44-like" evidence="3">
    <location>
        <begin position="161"/>
        <end position="306"/>
    </location>
</feature>
<reference evidence="4 5" key="1">
    <citation type="submission" date="2016-12" db="EMBL/GenBank/DDBJ databases">
        <authorList>
            <person name="Song W.-J."/>
            <person name="Kurnit D.M."/>
        </authorList>
    </citation>
    <scope>NUCLEOTIDE SEQUENCE [LARGE SCALE GENOMIC DNA]</scope>
    <source>
        <strain evidence="4 5">DSM 18488</strain>
    </source>
</reference>
<evidence type="ECO:0000256" key="2">
    <source>
        <dbReference type="SAM" id="Phobius"/>
    </source>
</evidence>
<protein>
    <submittedName>
        <fullName evidence="4">Predicted lipid-binding transport protein, Tim44 family</fullName>
    </submittedName>
</protein>
<keyword evidence="5" id="KW-1185">Reference proteome</keyword>
<accession>A0A1M7Y5Z9</accession>
<dbReference type="Proteomes" id="UP000184603">
    <property type="component" value="Unassembled WGS sequence"/>
</dbReference>
<keyword evidence="2" id="KW-0812">Transmembrane</keyword>
<evidence type="ECO:0000313" key="4">
    <source>
        <dbReference type="EMBL" id="SHO47923.1"/>
    </source>
</evidence>
<evidence type="ECO:0000313" key="5">
    <source>
        <dbReference type="Proteomes" id="UP000184603"/>
    </source>
</evidence>
<feature type="transmembrane region" description="Helical" evidence="2">
    <location>
        <begin position="87"/>
        <end position="111"/>
    </location>
</feature>